<comment type="subcellular location">
    <subcellularLocation>
        <location evidence="1">Nucleus</location>
    </subcellularLocation>
</comment>
<evidence type="ECO:0000256" key="5">
    <source>
        <dbReference type="ARBA" id="ARBA00022853"/>
    </source>
</evidence>
<dbReference type="Proteomes" id="UP001359485">
    <property type="component" value="Unassembled WGS sequence"/>
</dbReference>
<dbReference type="PROSITE" id="PS51457">
    <property type="entry name" value="BEN"/>
    <property type="match status" value="1"/>
</dbReference>
<name>A0ABR1AV86_POLSC</name>
<feature type="domain" description="BEN" evidence="12">
    <location>
        <begin position="213"/>
        <end position="309"/>
    </location>
</feature>
<keyword evidence="8" id="KW-0238">DNA-binding</keyword>
<sequence>MSQIKSNKRLTACKNECIPQKYNLKEIETLISTMLSPIIQEISTLTRMVTSVLSIVNKKENNDVSKITKNCEFASSSIATDVTMMASSMHRLTKIYENIKEQMTENKKCIDKFYGKLYNVEKLLNTFLKIENNKTMKQLEEQILKKVSNLEQMLVGEMDVKLNSLNSVQSPDKIKPFQVSESVALDSSLQLITLNSEEDFPNGSWLGDASSTKCRVRCPIPEEDLIYVNTTCSTPEKMALTLLDYLFTRETLAVSNLSGKSKLGKKKLDPLMIYGIKCHLMHHFNISDKQWERIKLKMDSKCRSAWKKRKLNGPPETEQEKIRNKVNDGKSVKEDGKMIEAIEQVMVGGLKAQVIHTLQGNIEVVQTSRDQILIHSVQNGDYILPVMDVDSEDFSNIIPLSAVDSGTKAENEENLTIITTNDTNFQGCDAVSFVTEPMLEVFTEDDALKIESSVLIEEG</sequence>
<dbReference type="Gene3D" id="1.10.10.2590">
    <property type="entry name" value="BEN domain"/>
    <property type="match status" value="1"/>
</dbReference>
<evidence type="ECO:0000256" key="6">
    <source>
        <dbReference type="ARBA" id="ARBA00023015"/>
    </source>
</evidence>
<evidence type="ECO:0000256" key="8">
    <source>
        <dbReference type="ARBA" id="ARBA00023125"/>
    </source>
</evidence>
<evidence type="ECO:0000256" key="2">
    <source>
        <dbReference type="ARBA" id="ARBA00009735"/>
    </source>
</evidence>
<keyword evidence="11" id="KW-0131">Cell cycle</keyword>
<dbReference type="PANTHER" id="PTHR16243">
    <property type="entry name" value="BTG3-ASSOCIATED NUCLEAR PROTEIN BANP"/>
    <property type="match status" value="1"/>
</dbReference>
<comment type="similarity">
    <text evidence="2">Belongs to the BANP/SMAR1 family.</text>
</comment>
<evidence type="ECO:0000256" key="7">
    <source>
        <dbReference type="ARBA" id="ARBA00023054"/>
    </source>
</evidence>
<evidence type="ECO:0000259" key="12">
    <source>
        <dbReference type="PROSITE" id="PS51457"/>
    </source>
</evidence>
<gene>
    <name evidence="13" type="ORF">RUM44_009734</name>
</gene>
<evidence type="ECO:0000313" key="13">
    <source>
        <dbReference type="EMBL" id="KAK6627257.1"/>
    </source>
</evidence>
<evidence type="ECO:0000256" key="4">
    <source>
        <dbReference type="ARBA" id="ARBA00022491"/>
    </source>
</evidence>
<accession>A0ABR1AV86</accession>
<dbReference type="InterPro" id="IPR018379">
    <property type="entry name" value="BEN_domain"/>
</dbReference>
<evidence type="ECO:0000313" key="14">
    <source>
        <dbReference type="Proteomes" id="UP001359485"/>
    </source>
</evidence>
<dbReference type="EMBL" id="JAWJWF010000045">
    <property type="protein sequence ID" value="KAK6627257.1"/>
    <property type="molecule type" value="Genomic_DNA"/>
</dbReference>
<evidence type="ECO:0000256" key="1">
    <source>
        <dbReference type="ARBA" id="ARBA00004123"/>
    </source>
</evidence>
<proteinExistence type="inferred from homology"/>
<dbReference type="SMART" id="SM01025">
    <property type="entry name" value="BEN"/>
    <property type="match status" value="1"/>
</dbReference>
<reference evidence="13 14" key="1">
    <citation type="submission" date="2023-09" db="EMBL/GenBank/DDBJ databases">
        <title>Genomes of two closely related lineages of the louse Polyplax serrata with different host specificities.</title>
        <authorList>
            <person name="Martinu J."/>
            <person name="Tarabai H."/>
            <person name="Stefka J."/>
            <person name="Hypsa V."/>
        </authorList>
    </citation>
    <scope>NUCLEOTIDE SEQUENCE [LARGE SCALE GENOMIC DNA]</scope>
    <source>
        <strain evidence="13">98ZLc_SE</strain>
    </source>
</reference>
<keyword evidence="7" id="KW-0175">Coiled coil</keyword>
<keyword evidence="6" id="KW-0805">Transcription regulation</keyword>
<keyword evidence="14" id="KW-1185">Reference proteome</keyword>
<evidence type="ECO:0000256" key="9">
    <source>
        <dbReference type="ARBA" id="ARBA00023163"/>
    </source>
</evidence>
<keyword evidence="4" id="KW-0678">Repressor</keyword>
<dbReference type="InterPro" id="IPR042343">
    <property type="entry name" value="BANP"/>
</dbReference>
<dbReference type="Pfam" id="PF10523">
    <property type="entry name" value="BEN"/>
    <property type="match status" value="1"/>
</dbReference>
<keyword evidence="10" id="KW-0539">Nucleus</keyword>
<evidence type="ECO:0000256" key="11">
    <source>
        <dbReference type="ARBA" id="ARBA00023306"/>
    </source>
</evidence>
<organism evidence="13 14">
    <name type="scientific">Polyplax serrata</name>
    <name type="common">Common mouse louse</name>
    <dbReference type="NCBI Taxonomy" id="468196"/>
    <lineage>
        <taxon>Eukaryota</taxon>
        <taxon>Metazoa</taxon>
        <taxon>Ecdysozoa</taxon>
        <taxon>Arthropoda</taxon>
        <taxon>Hexapoda</taxon>
        <taxon>Insecta</taxon>
        <taxon>Pterygota</taxon>
        <taxon>Neoptera</taxon>
        <taxon>Paraneoptera</taxon>
        <taxon>Psocodea</taxon>
        <taxon>Troctomorpha</taxon>
        <taxon>Phthiraptera</taxon>
        <taxon>Anoplura</taxon>
        <taxon>Polyplacidae</taxon>
        <taxon>Polyplax</taxon>
    </lineage>
</organism>
<keyword evidence="5" id="KW-0156">Chromatin regulator</keyword>
<evidence type="ECO:0000256" key="3">
    <source>
        <dbReference type="ARBA" id="ARBA00015794"/>
    </source>
</evidence>
<dbReference type="PANTHER" id="PTHR16243:SF2">
    <property type="entry name" value="PROTEIN BANP"/>
    <property type="match status" value="1"/>
</dbReference>
<evidence type="ECO:0000256" key="10">
    <source>
        <dbReference type="ARBA" id="ARBA00023242"/>
    </source>
</evidence>
<protein>
    <recommendedName>
        <fullName evidence="3">Protein BANP</fullName>
    </recommendedName>
</protein>
<keyword evidence="9" id="KW-0804">Transcription</keyword>
<comment type="caution">
    <text evidence="13">The sequence shown here is derived from an EMBL/GenBank/DDBJ whole genome shotgun (WGS) entry which is preliminary data.</text>
</comment>